<dbReference type="Proteomes" id="UP000268093">
    <property type="component" value="Unassembled WGS sequence"/>
</dbReference>
<dbReference type="EMBL" id="RBNI01003134">
    <property type="protein sequence ID" value="RUP48652.1"/>
    <property type="molecule type" value="Genomic_DNA"/>
</dbReference>
<dbReference type="AlphaFoldDB" id="A0A433DCS5"/>
<protein>
    <submittedName>
        <fullName evidence="1">Uncharacterized protein</fullName>
    </submittedName>
</protein>
<sequence length="164" mass="18675">MVTLSAMLFALSFLMHPSPRCRITKSSWPILQRATLFFLSLRIHFGLHSMVSLRTIPLWTFLQLTVFHLRDAGIRTRRSSSTSELWKICMLCVMSSKEVLPRMHFLFRSHFALCILPCSRSQLVGPGISPRSGSVIVTSWRTTCFSMCCKNISCPIVAYNAVLF</sequence>
<name>A0A433DCS5_9FUNG</name>
<gene>
    <name evidence="1" type="ORF">BC936DRAFT_144233</name>
</gene>
<accession>A0A433DCS5</accession>
<reference evidence="1 2" key="1">
    <citation type="journal article" date="2018" name="New Phytol.">
        <title>Phylogenomics of Endogonaceae and evolution of mycorrhizas within Mucoromycota.</title>
        <authorList>
            <person name="Chang Y."/>
            <person name="Desiro A."/>
            <person name="Na H."/>
            <person name="Sandor L."/>
            <person name="Lipzen A."/>
            <person name="Clum A."/>
            <person name="Barry K."/>
            <person name="Grigoriev I.V."/>
            <person name="Martin F.M."/>
            <person name="Stajich J.E."/>
            <person name="Smith M.E."/>
            <person name="Bonito G."/>
            <person name="Spatafora J.W."/>
        </authorList>
    </citation>
    <scope>NUCLEOTIDE SEQUENCE [LARGE SCALE GENOMIC DNA]</scope>
    <source>
        <strain evidence="1 2">GMNB39</strain>
    </source>
</reference>
<evidence type="ECO:0000313" key="2">
    <source>
        <dbReference type="Proteomes" id="UP000268093"/>
    </source>
</evidence>
<evidence type="ECO:0000313" key="1">
    <source>
        <dbReference type="EMBL" id="RUP48652.1"/>
    </source>
</evidence>
<comment type="caution">
    <text evidence="1">The sequence shown here is derived from an EMBL/GenBank/DDBJ whole genome shotgun (WGS) entry which is preliminary data.</text>
</comment>
<proteinExistence type="predicted"/>
<organism evidence="1 2">
    <name type="scientific">Jimgerdemannia flammicorona</name>
    <dbReference type="NCBI Taxonomy" id="994334"/>
    <lineage>
        <taxon>Eukaryota</taxon>
        <taxon>Fungi</taxon>
        <taxon>Fungi incertae sedis</taxon>
        <taxon>Mucoromycota</taxon>
        <taxon>Mucoromycotina</taxon>
        <taxon>Endogonomycetes</taxon>
        <taxon>Endogonales</taxon>
        <taxon>Endogonaceae</taxon>
        <taxon>Jimgerdemannia</taxon>
    </lineage>
</organism>
<keyword evidence="2" id="KW-1185">Reference proteome</keyword>